<dbReference type="GO" id="GO:0030246">
    <property type="term" value="F:carbohydrate binding"/>
    <property type="evidence" value="ECO:0007669"/>
    <property type="project" value="InterPro"/>
</dbReference>
<feature type="chain" id="PRO_5008903573" evidence="1">
    <location>
        <begin position="21"/>
        <end position="220"/>
    </location>
</feature>
<protein>
    <submittedName>
        <fullName evidence="3">Protein eva-1 C</fullName>
    </submittedName>
</protein>
<dbReference type="Pfam" id="PF02140">
    <property type="entry name" value="SUEL_Lectin"/>
    <property type="match status" value="2"/>
</dbReference>
<feature type="domain" description="SUEL-type lectin" evidence="2">
    <location>
        <begin position="30"/>
        <end position="117"/>
    </location>
</feature>
<dbReference type="CDD" id="cd22828">
    <property type="entry name" value="Gal_Rha_Lectin_EVA1_EVA1C_rpt1"/>
    <property type="match status" value="1"/>
</dbReference>
<dbReference type="Proteomes" id="UP000094527">
    <property type="component" value="Unassembled WGS sequence"/>
</dbReference>
<dbReference type="EMBL" id="LJIJ01003074">
    <property type="protein sequence ID" value="ODM88903.1"/>
    <property type="molecule type" value="Genomic_DNA"/>
</dbReference>
<dbReference type="STRING" id="48709.A0A1D2M7F9"/>
<evidence type="ECO:0000313" key="3">
    <source>
        <dbReference type="EMBL" id="ODM88903.1"/>
    </source>
</evidence>
<sequence>MFSSFADMLFFRYFFTALLSGTLRTYQKAACDEEWVSIRCPAGTTISIQLAQYGKTAPAASLCRSSNPNIFPDLMDPTVVGLCQKKPSCKFQTSPQTFGGDPCPGSRKFVEVAYKCRPSEFRSVIGCQDDVIQLSCNKSSRLAIYSANYGRTEYESVSCPQPAGVQEETCLASYATETVMQMCHGKRRCALGVDSTFGNPCKPESRMYLKVIHTCGKKCV</sequence>
<accession>A0A1D2M7F9</accession>
<keyword evidence="4" id="KW-1185">Reference proteome</keyword>
<name>A0A1D2M7F9_ORCCI</name>
<dbReference type="PROSITE" id="PS50228">
    <property type="entry name" value="SUEL_LECTIN"/>
    <property type="match status" value="2"/>
</dbReference>
<dbReference type="InterPro" id="IPR000922">
    <property type="entry name" value="Lectin_gal-bd_dom"/>
</dbReference>
<dbReference type="InterPro" id="IPR043159">
    <property type="entry name" value="Lectin_gal-bd_sf"/>
</dbReference>
<gene>
    <name evidence="3" type="ORF">Ocin01_17779</name>
</gene>
<dbReference type="AlphaFoldDB" id="A0A1D2M7F9"/>
<keyword evidence="1" id="KW-0732">Signal</keyword>
<dbReference type="Gene3D" id="2.60.120.740">
    <property type="match status" value="2"/>
</dbReference>
<feature type="domain" description="SUEL-type lectin" evidence="2">
    <location>
        <begin position="126"/>
        <end position="216"/>
    </location>
</feature>
<feature type="signal peptide" evidence="1">
    <location>
        <begin position="1"/>
        <end position="20"/>
    </location>
</feature>
<evidence type="ECO:0000256" key="1">
    <source>
        <dbReference type="SAM" id="SignalP"/>
    </source>
</evidence>
<reference evidence="3 4" key="1">
    <citation type="journal article" date="2016" name="Genome Biol. Evol.">
        <title>Gene Family Evolution Reflects Adaptation to Soil Environmental Stressors in the Genome of the Collembolan Orchesella cincta.</title>
        <authorList>
            <person name="Faddeeva-Vakhrusheva A."/>
            <person name="Derks M.F."/>
            <person name="Anvar S.Y."/>
            <person name="Agamennone V."/>
            <person name="Suring W."/>
            <person name="Smit S."/>
            <person name="van Straalen N.M."/>
            <person name="Roelofs D."/>
        </authorList>
    </citation>
    <scope>NUCLEOTIDE SEQUENCE [LARGE SCALE GENOMIC DNA]</scope>
    <source>
        <tissue evidence="3">Mixed pool</tissue>
    </source>
</reference>
<dbReference type="OrthoDB" id="5970528at2759"/>
<proteinExistence type="predicted"/>
<dbReference type="CDD" id="cd22829">
    <property type="entry name" value="Gal_Rha_Lectin_EVA1_EVA1C_rpt2"/>
    <property type="match status" value="1"/>
</dbReference>
<dbReference type="PANTHER" id="PTHR46780">
    <property type="entry name" value="PROTEIN EVA-1"/>
    <property type="match status" value="1"/>
</dbReference>
<organism evidence="3 4">
    <name type="scientific">Orchesella cincta</name>
    <name type="common">Springtail</name>
    <name type="synonym">Podura cincta</name>
    <dbReference type="NCBI Taxonomy" id="48709"/>
    <lineage>
        <taxon>Eukaryota</taxon>
        <taxon>Metazoa</taxon>
        <taxon>Ecdysozoa</taxon>
        <taxon>Arthropoda</taxon>
        <taxon>Hexapoda</taxon>
        <taxon>Collembola</taxon>
        <taxon>Entomobryomorpha</taxon>
        <taxon>Entomobryoidea</taxon>
        <taxon>Orchesellidae</taxon>
        <taxon>Orchesellinae</taxon>
        <taxon>Orchesella</taxon>
    </lineage>
</organism>
<comment type="caution">
    <text evidence="3">The sequence shown here is derived from an EMBL/GenBank/DDBJ whole genome shotgun (WGS) entry which is preliminary data.</text>
</comment>
<evidence type="ECO:0000259" key="2">
    <source>
        <dbReference type="PROSITE" id="PS50228"/>
    </source>
</evidence>
<dbReference type="OMA" id="WCLLIVE"/>
<evidence type="ECO:0000313" key="4">
    <source>
        <dbReference type="Proteomes" id="UP000094527"/>
    </source>
</evidence>